<dbReference type="EMBL" id="CFOH01000911">
    <property type="protein sequence ID" value="CFE73736.1"/>
    <property type="molecule type" value="Genomic_DNA"/>
</dbReference>
<reference evidence="5 6" key="1">
    <citation type="submission" date="2015-03" db="EMBL/GenBank/DDBJ databases">
        <authorList>
            <consortium name="Pathogen Informatics"/>
        </authorList>
    </citation>
    <scope>NUCLEOTIDE SEQUENCE [LARGE SCALE GENOMIC DNA]</scope>
    <source>
        <strain evidence="4 7">Bir 172</strain>
        <strain evidence="2 6">G09901357</strain>
        <strain evidence="3 5">H09601792</strain>
    </source>
</reference>
<evidence type="ECO:0000313" key="6">
    <source>
        <dbReference type="Proteomes" id="UP000048289"/>
    </source>
</evidence>
<proteinExistence type="predicted"/>
<evidence type="ECO:0000313" key="4">
    <source>
        <dbReference type="EMBL" id="CKT49343.1"/>
    </source>
</evidence>
<dbReference type="Proteomes" id="UP000048948">
    <property type="component" value="Unassembled WGS sequence"/>
</dbReference>
<dbReference type="EMBL" id="CFOE01000731">
    <property type="protein sequence ID" value="CFE45207.1"/>
    <property type="molecule type" value="Genomic_DNA"/>
</dbReference>
<evidence type="ECO:0000313" key="2">
    <source>
        <dbReference type="EMBL" id="CFE45207.1"/>
    </source>
</evidence>
<dbReference type="AlphaFoldDB" id="A0A654TDV8"/>
<evidence type="ECO:0000256" key="1">
    <source>
        <dbReference type="SAM" id="MobiDB-lite"/>
    </source>
</evidence>
<protein>
    <submittedName>
        <fullName evidence="2">Uncharacterized protein</fullName>
    </submittedName>
</protein>
<gene>
    <name evidence="2" type="ORF">ERS007681_03786</name>
    <name evidence="3" type="ORF">ERS007688_03806</name>
    <name evidence="4" type="ORF">ERS027646_03682</name>
</gene>
<feature type="region of interest" description="Disordered" evidence="1">
    <location>
        <begin position="1"/>
        <end position="32"/>
    </location>
</feature>
<dbReference type="Proteomes" id="UP000046947">
    <property type="component" value="Unassembled WGS sequence"/>
</dbReference>
<evidence type="ECO:0000313" key="3">
    <source>
        <dbReference type="EMBL" id="CFE73736.1"/>
    </source>
</evidence>
<dbReference type="EMBL" id="CNGE01000913">
    <property type="protein sequence ID" value="CKT49343.1"/>
    <property type="molecule type" value="Genomic_DNA"/>
</dbReference>
<accession>A0A654TDV8</accession>
<name>A0A654TDV8_MYCTX</name>
<feature type="compositionally biased region" description="Basic and acidic residues" evidence="1">
    <location>
        <begin position="8"/>
        <end position="24"/>
    </location>
</feature>
<sequence length="112" mass="11828">MPALDQMHAQRLDGSRLAHPRDPGDADAMGVPGVRQQSQQQLLRLLTMVGAGRLDQCDGPWQRRTVTAAHGRRQPVDGVVVVGCGHHGHGSPSAVASAVLILFIVAGVTSPR</sequence>
<organism evidence="2 6">
    <name type="scientific">Mycobacterium tuberculosis</name>
    <dbReference type="NCBI Taxonomy" id="1773"/>
    <lineage>
        <taxon>Bacteria</taxon>
        <taxon>Bacillati</taxon>
        <taxon>Actinomycetota</taxon>
        <taxon>Actinomycetes</taxon>
        <taxon>Mycobacteriales</taxon>
        <taxon>Mycobacteriaceae</taxon>
        <taxon>Mycobacterium</taxon>
        <taxon>Mycobacterium tuberculosis complex</taxon>
    </lineage>
</organism>
<dbReference type="Proteomes" id="UP000048289">
    <property type="component" value="Unassembled WGS sequence"/>
</dbReference>
<evidence type="ECO:0000313" key="7">
    <source>
        <dbReference type="Proteomes" id="UP000048948"/>
    </source>
</evidence>
<evidence type="ECO:0000313" key="5">
    <source>
        <dbReference type="Proteomes" id="UP000046947"/>
    </source>
</evidence>